<name>A0A1V9G3X5_9BACT</name>
<feature type="active site" description="Proton acceptor; specific for (R)-substrate epimerization" evidence="5">
    <location>
        <position position="161"/>
    </location>
</feature>
<comment type="similarity">
    <text evidence="1 7">Belongs to the mandelate racemase/muconate lactonizing enzyme family.</text>
</comment>
<feature type="binding site" evidence="6">
    <location>
        <position position="215"/>
    </location>
    <ligand>
        <name>Mg(2+)</name>
        <dbReference type="ChEBI" id="CHEBI:18420"/>
    </ligand>
</feature>
<protein>
    <recommendedName>
        <fullName evidence="7">Dipeptide epimerase</fullName>
        <ecNumber evidence="7">5.1.1.-</ecNumber>
    </recommendedName>
</protein>
<keyword evidence="2 6" id="KW-0479">Metal-binding</keyword>
<evidence type="ECO:0000256" key="4">
    <source>
        <dbReference type="ARBA" id="ARBA00023235"/>
    </source>
</evidence>
<dbReference type="SMART" id="SM00922">
    <property type="entry name" value="MR_MLE"/>
    <property type="match status" value="1"/>
</dbReference>
<dbReference type="Gene3D" id="3.30.390.10">
    <property type="entry name" value="Enolase-like, N-terminal domain"/>
    <property type="match status" value="1"/>
</dbReference>
<evidence type="ECO:0000256" key="3">
    <source>
        <dbReference type="ARBA" id="ARBA00022842"/>
    </source>
</evidence>
<dbReference type="CDD" id="cd03319">
    <property type="entry name" value="L-Ala-DL-Glu_epimerase"/>
    <property type="match status" value="1"/>
</dbReference>
<sequence length="366" mass="40616">MRILHTDIYKFSIPMHPFTIATGTMHYAQNIFIRVHTDAGIYGVGECSAFPMIVGETQATCFEMAKDFAALWKDKNAAAIEERLQELHSFTAFNATIKSAFDMALYDLAARAAGVPLYRYLGGNSKKELETDLTIGIDTPENMAAKAVDFVKRGVRIIKIKLGKDAVTDVERVRQIREAAGASIGLRIDANQGWKYEDAVFALTTMAPYDIQFCEQPMRHWDDDKLPALVKQSPIPIMADESVFDHHDAKRIIAAGACDYVNIKFAKSGGIWEARKIHEVCKQHTIPCMMGGMLESRIALTAFAHFALAHDNVVFYDMDTCMLGHKTDPVTGGVQYNGFFLEVPETAGIGADADENFLKTLEMVTV</sequence>
<evidence type="ECO:0000256" key="6">
    <source>
        <dbReference type="PIRSR" id="PIRSR634603-3"/>
    </source>
</evidence>
<organism evidence="9 10">
    <name type="scientific">Niastella vici</name>
    <dbReference type="NCBI Taxonomy" id="1703345"/>
    <lineage>
        <taxon>Bacteria</taxon>
        <taxon>Pseudomonadati</taxon>
        <taxon>Bacteroidota</taxon>
        <taxon>Chitinophagia</taxon>
        <taxon>Chitinophagales</taxon>
        <taxon>Chitinophagaceae</taxon>
        <taxon>Niastella</taxon>
    </lineage>
</organism>
<dbReference type="OrthoDB" id="9775391at2"/>
<feature type="binding site" evidence="6">
    <location>
        <position position="189"/>
    </location>
    <ligand>
        <name>Mg(2+)</name>
        <dbReference type="ChEBI" id="CHEBI:18420"/>
    </ligand>
</feature>
<dbReference type="InterPro" id="IPR036849">
    <property type="entry name" value="Enolase-like_C_sf"/>
</dbReference>
<feature type="binding site" evidence="6">
    <location>
        <position position="240"/>
    </location>
    <ligand>
        <name>Mg(2+)</name>
        <dbReference type="ChEBI" id="CHEBI:18420"/>
    </ligand>
</feature>
<dbReference type="AlphaFoldDB" id="A0A1V9G3X5"/>
<dbReference type="InterPro" id="IPR013341">
    <property type="entry name" value="Mandelate_racemase_N_dom"/>
</dbReference>
<dbReference type="SUPFAM" id="SSF54826">
    <property type="entry name" value="Enolase N-terminal domain-like"/>
    <property type="match status" value="1"/>
</dbReference>
<keyword evidence="3 6" id="KW-0460">Magnesium</keyword>
<dbReference type="InterPro" id="IPR029065">
    <property type="entry name" value="Enolase_C-like"/>
</dbReference>
<keyword evidence="4 7" id="KW-0413">Isomerase</keyword>
<dbReference type="FunFam" id="3.30.390.10:FF:000009">
    <property type="entry name" value="Hydrophobic dipeptide epimerase"/>
    <property type="match status" value="1"/>
</dbReference>
<feature type="active site" description="Proton acceptor; specific for (S)-substrate epimerization" evidence="5">
    <location>
        <position position="264"/>
    </location>
</feature>
<dbReference type="PANTHER" id="PTHR48073">
    <property type="entry name" value="O-SUCCINYLBENZOATE SYNTHASE-RELATED"/>
    <property type="match status" value="1"/>
</dbReference>
<dbReference type="SFLD" id="SFLDF00009">
    <property type="entry name" value="o-succinylbenzoate_synthase"/>
    <property type="match status" value="1"/>
</dbReference>
<dbReference type="RefSeq" id="WP_081146044.1">
    <property type="nucleotide sequence ID" value="NZ_LVYD01000024.1"/>
</dbReference>
<evidence type="ECO:0000256" key="7">
    <source>
        <dbReference type="RuleBase" id="RU366006"/>
    </source>
</evidence>
<dbReference type="SFLD" id="SFLDS00001">
    <property type="entry name" value="Enolase"/>
    <property type="match status" value="1"/>
</dbReference>
<dbReference type="EMBL" id="LVYD01000024">
    <property type="protein sequence ID" value="OQP65272.1"/>
    <property type="molecule type" value="Genomic_DNA"/>
</dbReference>
<evidence type="ECO:0000256" key="5">
    <source>
        <dbReference type="PIRSR" id="PIRSR634603-1"/>
    </source>
</evidence>
<evidence type="ECO:0000259" key="8">
    <source>
        <dbReference type="SMART" id="SM00922"/>
    </source>
</evidence>
<dbReference type="SFLD" id="SFLDG00180">
    <property type="entry name" value="muconate_cycloisomerase"/>
    <property type="match status" value="1"/>
</dbReference>
<dbReference type="EC" id="5.1.1.-" evidence="7"/>
<dbReference type="GO" id="GO:0000287">
    <property type="term" value="F:magnesium ion binding"/>
    <property type="evidence" value="ECO:0007669"/>
    <property type="project" value="UniProtKB-ARBA"/>
</dbReference>
<dbReference type="InterPro" id="IPR029017">
    <property type="entry name" value="Enolase-like_N"/>
</dbReference>
<dbReference type="Proteomes" id="UP000192796">
    <property type="component" value="Unassembled WGS sequence"/>
</dbReference>
<comment type="caution">
    <text evidence="9">The sequence shown here is derived from an EMBL/GenBank/DDBJ whole genome shotgun (WGS) entry which is preliminary data.</text>
</comment>
<gene>
    <name evidence="9" type="ORF">A3860_16520</name>
</gene>
<accession>A0A1V9G3X5</accession>
<evidence type="ECO:0000313" key="10">
    <source>
        <dbReference type="Proteomes" id="UP000192796"/>
    </source>
</evidence>
<dbReference type="PANTHER" id="PTHR48073:SF2">
    <property type="entry name" value="O-SUCCINYLBENZOATE SYNTHASE"/>
    <property type="match status" value="1"/>
</dbReference>
<evidence type="ECO:0000256" key="1">
    <source>
        <dbReference type="ARBA" id="ARBA00008031"/>
    </source>
</evidence>
<comment type="cofactor">
    <cofactor evidence="6 7">
        <name>Mg(2+)</name>
        <dbReference type="ChEBI" id="CHEBI:18420"/>
    </cofactor>
    <text evidence="6 7">Binds 1 Mg(2+) ion per subunit.</text>
</comment>
<keyword evidence="10" id="KW-1185">Reference proteome</keyword>
<reference evidence="9 10" key="1">
    <citation type="submission" date="2016-03" db="EMBL/GenBank/DDBJ databases">
        <title>Niastella vici sp. nov., isolated from farmland soil.</title>
        <authorList>
            <person name="Chen L."/>
            <person name="Wang D."/>
            <person name="Yang S."/>
            <person name="Wang G."/>
        </authorList>
    </citation>
    <scope>NUCLEOTIDE SEQUENCE [LARGE SCALE GENOMIC DNA]</scope>
    <source>
        <strain evidence="9 10">DJ57</strain>
    </source>
</reference>
<evidence type="ECO:0000313" key="9">
    <source>
        <dbReference type="EMBL" id="OQP65272.1"/>
    </source>
</evidence>
<feature type="domain" description="Mandelate racemase/muconate lactonizing enzyme C-terminal" evidence="8">
    <location>
        <begin position="140"/>
        <end position="236"/>
    </location>
</feature>
<evidence type="ECO:0000256" key="2">
    <source>
        <dbReference type="ARBA" id="ARBA00022723"/>
    </source>
</evidence>
<dbReference type="GO" id="GO:0006518">
    <property type="term" value="P:peptide metabolic process"/>
    <property type="evidence" value="ECO:0007669"/>
    <property type="project" value="UniProtKB-ARBA"/>
</dbReference>
<dbReference type="InterPro" id="IPR034603">
    <property type="entry name" value="Dipeptide_epimerase"/>
</dbReference>
<dbReference type="STRING" id="1703345.A3860_16520"/>
<proteinExistence type="inferred from homology"/>
<dbReference type="Pfam" id="PF02746">
    <property type="entry name" value="MR_MLE_N"/>
    <property type="match status" value="1"/>
</dbReference>
<dbReference type="Pfam" id="PF13378">
    <property type="entry name" value="MR_MLE_C"/>
    <property type="match status" value="1"/>
</dbReference>
<dbReference type="GO" id="GO:0016855">
    <property type="term" value="F:racemase and epimerase activity, acting on amino acids and derivatives"/>
    <property type="evidence" value="ECO:0007669"/>
    <property type="project" value="UniProtKB-UniRule"/>
</dbReference>
<dbReference type="Gene3D" id="3.20.20.120">
    <property type="entry name" value="Enolase-like C-terminal domain"/>
    <property type="match status" value="1"/>
</dbReference>
<dbReference type="SUPFAM" id="SSF51604">
    <property type="entry name" value="Enolase C-terminal domain-like"/>
    <property type="match status" value="1"/>
</dbReference>
<dbReference type="InterPro" id="IPR013342">
    <property type="entry name" value="Mandelate_racemase_C"/>
</dbReference>